<dbReference type="Pfam" id="PF13843">
    <property type="entry name" value="DDE_Tnp_1_7"/>
    <property type="match status" value="1"/>
</dbReference>
<organism evidence="2 3">
    <name type="scientific">Periplaneta americana</name>
    <name type="common">American cockroach</name>
    <name type="synonym">Blatta americana</name>
    <dbReference type="NCBI Taxonomy" id="6978"/>
    <lineage>
        <taxon>Eukaryota</taxon>
        <taxon>Metazoa</taxon>
        <taxon>Ecdysozoa</taxon>
        <taxon>Arthropoda</taxon>
        <taxon>Hexapoda</taxon>
        <taxon>Insecta</taxon>
        <taxon>Pterygota</taxon>
        <taxon>Neoptera</taxon>
        <taxon>Polyneoptera</taxon>
        <taxon>Dictyoptera</taxon>
        <taxon>Blattodea</taxon>
        <taxon>Blattoidea</taxon>
        <taxon>Blattidae</taxon>
        <taxon>Blattinae</taxon>
        <taxon>Periplaneta</taxon>
    </lineage>
</organism>
<comment type="caution">
    <text evidence="2">The sequence shown here is derived from an EMBL/GenBank/DDBJ whole genome shotgun (WGS) entry which is preliminary data.</text>
</comment>
<proteinExistence type="predicted"/>
<sequence>MLETIRKYKSELPQQMNTKEVQSSSFYFTNYITVVNCIPKKKNVVRMSTLHHDNEVSNRNDKKPKMILDYNASNGAVDTFDQVTYNLRIILANEKQTDGR</sequence>
<accession>A0ABQ8RVA2</accession>
<name>A0ABQ8RVA2_PERAM</name>
<evidence type="ECO:0000259" key="1">
    <source>
        <dbReference type="Pfam" id="PF13843"/>
    </source>
</evidence>
<dbReference type="EMBL" id="JAJSOF020000042">
    <property type="protein sequence ID" value="KAJ4425649.1"/>
    <property type="molecule type" value="Genomic_DNA"/>
</dbReference>
<evidence type="ECO:0000313" key="2">
    <source>
        <dbReference type="EMBL" id="KAJ4425649.1"/>
    </source>
</evidence>
<protein>
    <recommendedName>
        <fullName evidence="1">PiggyBac transposable element-derived protein domain-containing protein</fullName>
    </recommendedName>
</protein>
<dbReference type="InterPro" id="IPR029526">
    <property type="entry name" value="PGBD"/>
</dbReference>
<reference evidence="2 3" key="1">
    <citation type="journal article" date="2022" name="Allergy">
        <title>Genome assembly and annotation of Periplaneta americana reveal a comprehensive cockroach allergen profile.</title>
        <authorList>
            <person name="Wang L."/>
            <person name="Xiong Q."/>
            <person name="Saelim N."/>
            <person name="Wang L."/>
            <person name="Nong W."/>
            <person name="Wan A.T."/>
            <person name="Shi M."/>
            <person name="Liu X."/>
            <person name="Cao Q."/>
            <person name="Hui J.H.L."/>
            <person name="Sookrung N."/>
            <person name="Leung T.F."/>
            <person name="Tungtrongchitr A."/>
            <person name="Tsui S.K.W."/>
        </authorList>
    </citation>
    <scope>NUCLEOTIDE SEQUENCE [LARGE SCALE GENOMIC DNA]</scope>
    <source>
        <strain evidence="2">PWHHKU_190912</strain>
    </source>
</reference>
<keyword evidence="3" id="KW-1185">Reference proteome</keyword>
<dbReference type="Proteomes" id="UP001148838">
    <property type="component" value="Unassembled WGS sequence"/>
</dbReference>
<feature type="domain" description="PiggyBac transposable element-derived protein" evidence="1">
    <location>
        <begin position="4"/>
        <end position="97"/>
    </location>
</feature>
<gene>
    <name evidence="2" type="ORF">ANN_27845</name>
</gene>
<evidence type="ECO:0000313" key="3">
    <source>
        <dbReference type="Proteomes" id="UP001148838"/>
    </source>
</evidence>